<proteinExistence type="predicted"/>
<protein>
    <recommendedName>
        <fullName evidence="3">Fimbria/pilus outer membrane usher protein</fullName>
    </recommendedName>
</protein>
<feature type="non-terminal residue" evidence="1">
    <location>
        <position position="1"/>
    </location>
</feature>
<evidence type="ECO:0000313" key="2">
    <source>
        <dbReference type="Proteomes" id="UP000305874"/>
    </source>
</evidence>
<reference evidence="1 2" key="1">
    <citation type="submission" date="2017-12" db="EMBL/GenBank/DDBJ databases">
        <authorList>
            <person name="Paulsen S."/>
            <person name="Gram L.K."/>
        </authorList>
    </citation>
    <scope>NUCLEOTIDE SEQUENCE [LARGE SCALE GENOMIC DNA]</scope>
    <source>
        <strain evidence="1 2">S2897</strain>
    </source>
</reference>
<evidence type="ECO:0008006" key="3">
    <source>
        <dbReference type="Google" id="ProtNLM"/>
    </source>
</evidence>
<reference evidence="2" key="2">
    <citation type="submission" date="2019-06" db="EMBL/GenBank/DDBJ databases">
        <title>Co-occurence of chitin degradation, pigmentation and bioactivity in marine Pseudoalteromonas.</title>
        <authorList>
            <person name="Sonnenschein E.C."/>
            <person name="Bech P.K."/>
        </authorList>
    </citation>
    <scope>NUCLEOTIDE SEQUENCE [LARGE SCALE GENOMIC DNA]</scope>
    <source>
        <strain evidence="2">S2897</strain>
    </source>
</reference>
<evidence type="ECO:0000313" key="1">
    <source>
        <dbReference type="EMBL" id="TMP85184.1"/>
    </source>
</evidence>
<name>A0A5S3Z183_9GAMM</name>
<dbReference type="EMBL" id="PNCG01000078">
    <property type="protein sequence ID" value="TMP85184.1"/>
    <property type="molecule type" value="Genomic_DNA"/>
</dbReference>
<gene>
    <name evidence="1" type="ORF">CWC05_19090</name>
</gene>
<accession>A0A5S3Z183</accession>
<sequence length="107" mass="12632">NRTLSYPYIQTQWLEDKFIKVRNFDSIYRTEDLNLGWDINALLGYSDKSLSDDDNHLIYQFSANKAHYTSDHSLWRINLSFSGQWNSQDNTARNLITQLGAQYYLNT</sequence>
<dbReference type="Proteomes" id="UP000305874">
    <property type="component" value="Unassembled WGS sequence"/>
</dbReference>
<feature type="non-terminal residue" evidence="1">
    <location>
        <position position="107"/>
    </location>
</feature>
<dbReference type="AlphaFoldDB" id="A0A5S3Z183"/>
<comment type="caution">
    <text evidence="1">The sequence shown here is derived from an EMBL/GenBank/DDBJ whole genome shotgun (WGS) entry which is preliminary data.</text>
</comment>
<organism evidence="1 2">
    <name type="scientific">Pseudoalteromonas ruthenica</name>
    <dbReference type="NCBI Taxonomy" id="151081"/>
    <lineage>
        <taxon>Bacteria</taxon>
        <taxon>Pseudomonadati</taxon>
        <taxon>Pseudomonadota</taxon>
        <taxon>Gammaproteobacteria</taxon>
        <taxon>Alteromonadales</taxon>
        <taxon>Pseudoalteromonadaceae</taxon>
        <taxon>Pseudoalteromonas</taxon>
    </lineage>
</organism>